<protein>
    <recommendedName>
        <fullName evidence="9">Protein translocase subunit SecD</fullName>
    </recommendedName>
</protein>
<evidence type="ECO:0000256" key="5">
    <source>
        <dbReference type="ARBA" id="ARBA00022927"/>
    </source>
</evidence>
<keyword evidence="14" id="KW-1185">Reference proteome</keyword>
<feature type="domain" description="Protein translocase subunit SecDF P1" evidence="11">
    <location>
        <begin position="60"/>
        <end position="118"/>
    </location>
</feature>
<keyword evidence="6 9" id="KW-1133">Transmembrane helix</keyword>
<dbReference type="InterPro" id="IPR048631">
    <property type="entry name" value="SecD_1st"/>
</dbReference>
<dbReference type="InterPro" id="IPR055344">
    <property type="entry name" value="SecD_SecF_C_bact"/>
</dbReference>
<organism evidence="13 14">
    <name type="scientific">Selenomonas dianae</name>
    <dbReference type="NCBI Taxonomy" id="135079"/>
    <lineage>
        <taxon>Bacteria</taxon>
        <taxon>Bacillati</taxon>
        <taxon>Bacillota</taxon>
        <taxon>Negativicutes</taxon>
        <taxon>Selenomonadales</taxon>
        <taxon>Selenomonadaceae</taxon>
        <taxon>Selenomonas</taxon>
    </lineage>
</organism>
<evidence type="ECO:0000256" key="2">
    <source>
        <dbReference type="ARBA" id="ARBA00022448"/>
    </source>
</evidence>
<comment type="caution">
    <text evidence="13">The sequence shown here is derived from an EMBL/GenBank/DDBJ whole genome shotgun (WGS) entry which is preliminary data.</text>
</comment>
<sequence length="419" mass="45277">MRQHSLLKLVISVVVIIGAFFFLVQPLASSIRQGLDLQGGTHVVLEAVDTDQAQVNDDAMNRVVTIMEKRVNSLGLTEPIIQREGERRVIIELPGIKDPDAAIRTIGKTAMLEFRDEEGHTVLTGTDLKDAQASTNPQSGQNVVNLEFSDEGAQKFADLTMKNVGRTIAILLDGEVLTAPNVREPILGGRAEITGQKTLEEAQNLAVVLRSGALPVKVEIIETRTVGPTLGQDSKDKSQFAFVIGLGAVVLFMIFFYHLSGFIADVALMAYTIMLLGILYLMDATLTLPGVAGIILSIGMAVDANVLIFEHFKEEYQVNQKTLRLAMDAGFKRAFTTIFDSNVTTLIAAGVLFFLGTGTIRGFAITLGVGTILSMFTAITLTQYLLKLMINAKLSENPALYGANGFMLGVKKKGDGKNA</sequence>
<dbReference type="EMBL" id="BAAACR010000013">
    <property type="protein sequence ID" value="GAA0215901.1"/>
    <property type="molecule type" value="Genomic_DNA"/>
</dbReference>
<dbReference type="PANTHER" id="PTHR30081">
    <property type="entry name" value="PROTEIN-EXPORT MEMBRANE PROTEIN SEC"/>
    <property type="match status" value="1"/>
</dbReference>
<evidence type="ECO:0000256" key="6">
    <source>
        <dbReference type="ARBA" id="ARBA00022989"/>
    </source>
</evidence>
<feature type="domain" description="SecDF P1 head subdomain" evidence="12">
    <location>
        <begin position="120"/>
        <end position="216"/>
    </location>
</feature>
<feature type="domain" description="Protein export membrane protein SecD/SecF C-terminal" evidence="10">
    <location>
        <begin position="217"/>
        <end position="389"/>
    </location>
</feature>
<feature type="transmembrane region" description="Helical" evidence="9">
    <location>
        <begin position="362"/>
        <end position="386"/>
    </location>
</feature>
<evidence type="ECO:0000259" key="11">
    <source>
        <dbReference type="Pfam" id="PF21760"/>
    </source>
</evidence>
<comment type="subunit">
    <text evidence="9">Forms a complex with SecF. Part of the essential Sec protein translocation apparatus which comprises SecA, SecYEG and auxiliary proteins SecDF. Other proteins may also be involved.</text>
</comment>
<evidence type="ECO:0000256" key="1">
    <source>
        <dbReference type="ARBA" id="ARBA00004651"/>
    </source>
</evidence>
<dbReference type="Gene3D" id="3.30.70.3220">
    <property type="match status" value="1"/>
</dbReference>
<dbReference type="Proteomes" id="UP001500399">
    <property type="component" value="Unassembled WGS sequence"/>
</dbReference>
<comment type="caution">
    <text evidence="9">Lacks conserved residue(s) required for the propagation of feature annotation.</text>
</comment>
<feature type="transmembrane region" description="Helical" evidence="9">
    <location>
        <begin position="240"/>
        <end position="259"/>
    </location>
</feature>
<evidence type="ECO:0000313" key="14">
    <source>
        <dbReference type="Proteomes" id="UP001500399"/>
    </source>
</evidence>
<evidence type="ECO:0000313" key="13">
    <source>
        <dbReference type="EMBL" id="GAA0215901.1"/>
    </source>
</evidence>
<evidence type="ECO:0000256" key="4">
    <source>
        <dbReference type="ARBA" id="ARBA00022692"/>
    </source>
</evidence>
<dbReference type="Pfam" id="PF02355">
    <property type="entry name" value="SecD_SecF_C"/>
    <property type="match status" value="1"/>
</dbReference>
<dbReference type="HAMAP" id="MF_01463_B">
    <property type="entry name" value="SecD_B"/>
    <property type="match status" value="1"/>
</dbReference>
<keyword evidence="5 9" id="KW-0653">Protein transport</keyword>
<evidence type="ECO:0000256" key="9">
    <source>
        <dbReference type="HAMAP-Rule" id="MF_01463"/>
    </source>
</evidence>
<keyword evidence="3 9" id="KW-1003">Cell membrane</keyword>
<dbReference type="InterPro" id="IPR005791">
    <property type="entry name" value="SecD"/>
</dbReference>
<dbReference type="SUPFAM" id="SSF82866">
    <property type="entry name" value="Multidrug efflux transporter AcrB transmembrane domain"/>
    <property type="match status" value="1"/>
</dbReference>
<evidence type="ECO:0000259" key="10">
    <source>
        <dbReference type="Pfam" id="PF02355"/>
    </source>
</evidence>
<keyword evidence="7 9" id="KW-0811">Translocation</keyword>
<evidence type="ECO:0000259" key="12">
    <source>
        <dbReference type="Pfam" id="PF22599"/>
    </source>
</evidence>
<keyword evidence="4 9" id="KW-0812">Transmembrane</keyword>
<dbReference type="Pfam" id="PF21760">
    <property type="entry name" value="SecD_1st"/>
    <property type="match status" value="1"/>
</dbReference>
<gene>
    <name evidence="9 13" type="primary">secD</name>
    <name evidence="13" type="ORF">GCM10008919_18950</name>
</gene>
<evidence type="ECO:0000256" key="3">
    <source>
        <dbReference type="ARBA" id="ARBA00022475"/>
    </source>
</evidence>
<keyword evidence="2 9" id="KW-0813">Transport</keyword>
<accession>A0ABP3CVN2</accession>
<proteinExistence type="inferred from homology"/>
<dbReference type="NCBIfam" id="TIGR01129">
    <property type="entry name" value="secD"/>
    <property type="match status" value="1"/>
</dbReference>
<dbReference type="InterPro" id="IPR054384">
    <property type="entry name" value="SecDF_P1_head"/>
</dbReference>
<dbReference type="Pfam" id="PF22599">
    <property type="entry name" value="SecDF_P1_head"/>
    <property type="match status" value="1"/>
</dbReference>
<comment type="subcellular location">
    <subcellularLocation>
        <location evidence="1 9">Cell membrane</location>
        <topology evidence="1 9">Multi-pass membrane protein</topology>
    </subcellularLocation>
</comment>
<comment type="function">
    <text evidence="9">Part of the Sec protein translocase complex. Interacts with the SecYEG preprotein conducting channel. SecDF uses the proton motive force (PMF) to complete protein translocation after the ATP-dependent function of SecA.</text>
</comment>
<dbReference type="Gene3D" id="1.20.1640.10">
    <property type="entry name" value="Multidrug efflux transporter AcrB transmembrane domain"/>
    <property type="match status" value="1"/>
</dbReference>
<dbReference type="NCBIfam" id="TIGR00916">
    <property type="entry name" value="2A0604s01"/>
    <property type="match status" value="1"/>
</dbReference>
<evidence type="ECO:0000256" key="7">
    <source>
        <dbReference type="ARBA" id="ARBA00023010"/>
    </source>
</evidence>
<comment type="similarity">
    <text evidence="9">Belongs to the SecD/SecF family. SecD subfamily.</text>
</comment>
<dbReference type="InterPro" id="IPR048634">
    <property type="entry name" value="SecD_SecF_C"/>
</dbReference>
<keyword evidence="8 9" id="KW-0472">Membrane</keyword>
<feature type="transmembrane region" description="Helical" evidence="9">
    <location>
        <begin position="330"/>
        <end position="356"/>
    </location>
</feature>
<dbReference type="InterPro" id="IPR022813">
    <property type="entry name" value="SecD/SecF_arch_bac"/>
</dbReference>
<feature type="transmembrane region" description="Helical" evidence="9">
    <location>
        <begin position="7"/>
        <end position="28"/>
    </location>
</feature>
<name>A0ABP3CVN2_9FIRM</name>
<dbReference type="PANTHER" id="PTHR30081:SF1">
    <property type="entry name" value="PROTEIN TRANSLOCASE SUBUNIT SECD"/>
    <property type="match status" value="1"/>
</dbReference>
<evidence type="ECO:0000256" key="8">
    <source>
        <dbReference type="ARBA" id="ARBA00023136"/>
    </source>
</evidence>
<reference evidence="14" key="1">
    <citation type="journal article" date="2019" name="Int. J. Syst. Evol. Microbiol.">
        <title>The Global Catalogue of Microorganisms (GCM) 10K type strain sequencing project: providing services to taxonomists for standard genome sequencing and annotation.</title>
        <authorList>
            <consortium name="The Broad Institute Genomics Platform"/>
            <consortium name="The Broad Institute Genome Sequencing Center for Infectious Disease"/>
            <person name="Wu L."/>
            <person name="Ma J."/>
        </authorList>
    </citation>
    <scope>NUCLEOTIDE SEQUENCE [LARGE SCALE GENOMIC DNA]</scope>
    <source>
        <strain evidence="14">JCM 8542</strain>
    </source>
</reference>